<feature type="region of interest" description="Disordered" evidence="1">
    <location>
        <begin position="96"/>
        <end position="173"/>
    </location>
</feature>
<dbReference type="EMBL" id="AMGW01000002">
    <property type="protein sequence ID" value="EXJ62220.1"/>
    <property type="molecule type" value="Genomic_DNA"/>
</dbReference>
<evidence type="ECO:0000256" key="1">
    <source>
        <dbReference type="SAM" id="MobiDB-lite"/>
    </source>
</evidence>
<feature type="compositionally biased region" description="Polar residues" evidence="1">
    <location>
        <begin position="25"/>
        <end position="36"/>
    </location>
</feature>
<dbReference type="GeneID" id="19177259"/>
<gene>
    <name evidence="2" type="ORF">A1O7_02653</name>
</gene>
<feature type="region of interest" description="Disordered" evidence="1">
    <location>
        <begin position="1"/>
        <end position="39"/>
    </location>
</feature>
<evidence type="ECO:0000313" key="2">
    <source>
        <dbReference type="EMBL" id="EXJ62220.1"/>
    </source>
</evidence>
<dbReference type="Proteomes" id="UP000019473">
    <property type="component" value="Unassembled WGS sequence"/>
</dbReference>
<feature type="compositionally biased region" description="Polar residues" evidence="1">
    <location>
        <begin position="96"/>
        <end position="112"/>
    </location>
</feature>
<dbReference type="HOGENOM" id="CLU_1547395_0_0_1"/>
<comment type="caution">
    <text evidence="2">The sequence shown here is derived from an EMBL/GenBank/DDBJ whole genome shotgun (WGS) entry which is preliminary data.</text>
</comment>
<evidence type="ECO:0000313" key="3">
    <source>
        <dbReference type="Proteomes" id="UP000019473"/>
    </source>
</evidence>
<dbReference type="STRING" id="1182544.W9WB51"/>
<proteinExistence type="predicted"/>
<accession>W9WB51</accession>
<reference evidence="2 3" key="1">
    <citation type="submission" date="2013-03" db="EMBL/GenBank/DDBJ databases">
        <title>The Genome Sequence of Cladophialophora yegresii CBS 114405.</title>
        <authorList>
            <consortium name="The Broad Institute Genomics Platform"/>
            <person name="Cuomo C."/>
            <person name="de Hoog S."/>
            <person name="Gorbushina A."/>
            <person name="Walker B."/>
            <person name="Young S.K."/>
            <person name="Zeng Q."/>
            <person name="Gargeya S."/>
            <person name="Fitzgerald M."/>
            <person name="Haas B."/>
            <person name="Abouelleil A."/>
            <person name="Allen A.W."/>
            <person name="Alvarado L."/>
            <person name="Arachchi H.M."/>
            <person name="Berlin A.M."/>
            <person name="Chapman S.B."/>
            <person name="Gainer-Dewar J."/>
            <person name="Goldberg J."/>
            <person name="Griggs A."/>
            <person name="Gujja S."/>
            <person name="Hansen M."/>
            <person name="Howarth C."/>
            <person name="Imamovic A."/>
            <person name="Ireland A."/>
            <person name="Larimer J."/>
            <person name="McCowan C."/>
            <person name="Murphy C."/>
            <person name="Pearson M."/>
            <person name="Poon T.W."/>
            <person name="Priest M."/>
            <person name="Roberts A."/>
            <person name="Saif S."/>
            <person name="Shea T."/>
            <person name="Sisk P."/>
            <person name="Sykes S."/>
            <person name="Wortman J."/>
            <person name="Nusbaum C."/>
            <person name="Birren B."/>
        </authorList>
    </citation>
    <scope>NUCLEOTIDE SEQUENCE [LARGE SCALE GENOMIC DNA]</scope>
    <source>
        <strain evidence="2 3">CBS 114405</strain>
    </source>
</reference>
<dbReference type="VEuPathDB" id="FungiDB:A1O7_02653"/>
<protein>
    <submittedName>
        <fullName evidence="2">Uncharacterized protein</fullName>
    </submittedName>
</protein>
<dbReference type="RefSeq" id="XP_007754874.1">
    <property type="nucleotide sequence ID" value="XM_007756684.1"/>
</dbReference>
<organism evidence="2 3">
    <name type="scientific">Cladophialophora yegresii CBS 114405</name>
    <dbReference type="NCBI Taxonomy" id="1182544"/>
    <lineage>
        <taxon>Eukaryota</taxon>
        <taxon>Fungi</taxon>
        <taxon>Dikarya</taxon>
        <taxon>Ascomycota</taxon>
        <taxon>Pezizomycotina</taxon>
        <taxon>Eurotiomycetes</taxon>
        <taxon>Chaetothyriomycetidae</taxon>
        <taxon>Chaetothyriales</taxon>
        <taxon>Herpotrichiellaceae</taxon>
        <taxon>Cladophialophora</taxon>
    </lineage>
</organism>
<name>W9WB51_9EURO</name>
<keyword evidence="3" id="KW-1185">Reference proteome</keyword>
<sequence>MSSYYHDSMPHGACPKSPELERAQTRLQQSELSFSRTQHELQQALRVRATTPMSANEYSAKDQEIAQLKRKLRETEEEMKGLHDIIERQKMTIKNQSEAIQNPKQHFPTPTSHRYGGNQYGQATLALPPPPQPIFADPAPMATPSSQSGPMRPSSQLPNQRQTPSPFSVPRSQ</sequence>
<feature type="compositionally biased region" description="Polar residues" evidence="1">
    <location>
        <begin position="143"/>
        <end position="173"/>
    </location>
</feature>
<dbReference type="AlphaFoldDB" id="W9WB51"/>